<accession>A0A173RIR8</accession>
<dbReference type="Proteomes" id="UP000095598">
    <property type="component" value="Unassembled WGS sequence"/>
</dbReference>
<feature type="transmembrane region" description="Helical" evidence="1">
    <location>
        <begin position="102"/>
        <end position="120"/>
    </location>
</feature>
<evidence type="ECO:0000313" key="3">
    <source>
        <dbReference type="EMBL" id="CUQ03406.1"/>
    </source>
</evidence>
<keyword evidence="1" id="KW-1133">Transmembrane helix</keyword>
<evidence type="ECO:0000313" key="7">
    <source>
        <dbReference type="Proteomes" id="UP000095598"/>
    </source>
</evidence>
<dbReference type="Pfam" id="PF12670">
    <property type="entry name" value="DUF3792"/>
    <property type="match status" value="1"/>
</dbReference>
<dbReference type="EMBL" id="CZAU01000036">
    <property type="protein sequence ID" value="CUQ03406.1"/>
    <property type="molecule type" value="Genomic_DNA"/>
</dbReference>
<evidence type="ECO:0000313" key="8">
    <source>
        <dbReference type="Proteomes" id="UP001644750"/>
    </source>
</evidence>
<evidence type="ECO:0000313" key="5">
    <source>
        <dbReference type="EMBL" id="WMD16049.1"/>
    </source>
</evidence>
<dbReference type="EMBL" id="CYXT01000002">
    <property type="protein sequence ID" value="CUM77675.1"/>
    <property type="molecule type" value="Genomic_DNA"/>
</dbReference>
<dbReference type="RefSeq" id="WP_055161686.1">
    <property type="nucleotide sequence ID" value="NZ_BAABXM010000001.1"/>
</dbReference>
<feature type="transmembrane region" description="Helical" evidence="1">
    <location>
        <begin position="7"/>
        <end position="32"/>
    </location>
</feature>
<reference evidence="6 7" key="1">
    <citation type="submission" date="2015-09" db="EMBL/GenBank/DDBJ databases">
        <authorList>
            <consortium name="Pathogen Informatics"/>
        </authorList>
    </citation>
    <scope>NUCLEOTIDE SEQUENCE [LARGE SCALE GENOMIC DNA]</scope>
    <source>
        <strain evidence="2 7">2789STDY5608868</strain>
        <strain evidence="3 6">2789STDY5834908</strain>
    </source>
</reference>
<dbReference type="AlphaFoldDB" id="A0A173RIR8"/>
<keyword evidence="1" id="KW-0472">Membrane</keyword>
<keyword evidence="8" id="KW-1185">Reference proteome</keyword>
<feature type="transmembrane region" description="Helical" evidence="1">
    <location>
        <begin position="70"/>
        <end position="90"/>
    </location>
</feature>
<keyword evidence="1" id="KW-0812">Transmembrane</keyword>
<dbReference type="Proteomes" id="UP001243496">
    <property type="component" value="Chromosome"/>
</dbReference>
<dbReference type="EMBL" id="JAAITB010000017">
    <property type="protein sequence ID" value="NSJ79634.1"/>
    <property type="molecule type" value="Genomic_DNA"/>
</dbReference>
<protein>
    <submittedName>
        <fullName evidence="2">Putative membrane protein</fullName>
    </submittedName>
    <submittedName>
        <fullName evidence="4">TIGR04086 family membrane protein</fullName>
    </submittedName>
</protein>
<feature type="transmembrane region" description="Helical" evidence="1">
    <location>
        <begin position="44"/>
        <end position="63"/>
    </location>
</feature>
<sequence>MDMGKKGLYMIQSLVFAYIATGILLCLLAFIIYQSNAGMKIANLGITLTYILASVFAGMLIGSKIGKKKFLWGFAAGMLYFMILTLISWIFQKNIVLFSTERITACFLCIAGGTLGGMLAI</sequence>
<dbReference type="InterPro" id="IPR023804">
    <property type="entry name" value="DUF3792_TM"/>
</dbReference>
<reference evidence="5" key="4">
    <citation type="submission" date="2023-08" db="EMBL/GenBank/DDBJ databases">
        <title>Complete Genome Sequences of butyrate producing Anaerostipes hadrus strains BA1 and GIF7 isolated from the terminal ileum of a healthy lean male.</title>
        <authorList>
            <person name="Low A."/>
            <person name="Sheludchenko M."/>
            <person name="Cheng H.E."/>
            <person name="Koh X.Q."/>
            <person name="Lee J."/>
        </authorList>
    </citation>
    <scope>NUCLEOTIDE SEQUENCE</scope>
    <source>
        <strain evidence="5">BA1</strain>
    </source>
</reference>
<organism evidence="2 7">
    <name type="scientific">Anaerostipes hadrus</name>
    <dbReference type="NCBI Taxonomy" id="649756"/>
    <lineage>
        <taxon>Bacteria</taxon>
        <taxon>Bacillati</taxon>
        <taxon>Bacillota</taxon>
        <taxon>Clostridia</taxon>
        <taxon>Lachnospirales</taxon>
        <taxon>Lachnospiraceae</taxon>
        <taxon>Anaerostipes</taxon>
    </lineage>
</organism>
<dbReference type="Proteomes" id="UP000095564">
    <property type="component" value="Unassembled WGS sequence"/>
</dbReference>
<dbReference type="OrthoDB" id="1779887at2"/>
<dbReference type="Proteomes" id="UP001644750">
    <property type="component" value="Unassembled WGS sequence"/>
</dbReference>
<dbReference type="NCBIfam" id="TIGR04086">
    <property type="entry name" value="TIGR04086_membr"/>
    <property type="match status" value="1"/>
</dbReference>
<reference evidence="4" key="3">
    <citation type="submission" date="2020-02" db="EMBL/GenBank/DDBJ databases">
        <authorList>
            <person name="Littmann E."/>
            <person name="Sorbara M."/>
        </authorList>
    </citation>
    <scope>NUCLEOTIDE SEQUENCE</scope>
    <source>
        <strain evidence="4">MSK.14.57</strain>
    </source>
</reference>
<evidence type="ECO:0000313" key="4">
    <source>
        <dbReference type="EMBL" id="NSJ79634.1"/>
    </source>
</evidence>
<evidence type="ECO:0000256" key="1">
    <source>
        <dbReference type="SAM" id="Phobius"/>
    </source>
</evidence>
<evidence type="ECO:0000313" key="2">
    <source>
        <dbReference type="EMBL" id="CUM77675.1"/>
    </source>
</evidence>
<dbReference type="EMBL" id="CP132968">
    <property type="protein sequence ID" value="WMD16049.1"/>
    <property type="molecule type" value="Genomic_DNA"/>
</dbReference>
<name>A0A173RIR8_ANAHA</name>
<proteinExistence type="predicted"/>
<gene>
    <name evidence="2" type="ORF">ERS852425_00554</name>
    <name evidence="3" type="ORF">ERS852520_02859</name>
    <name evidence="4" type="ORF">G5A72_08565</name>
    <name evidence="5" type="ORF">RBI15_11815</name>
</gene>
<evidence type="ECO:0000313" key="6">
    <source>
        <dbReference type="Proteomes" id="UP000095564"/>
    </source>
</evidence>
<reference evidence="4 8" key="2">
    <citation type="journal article" date="2020" name="Cell Host Microbe">
        <title>Functional and Genomic Variation between Human-Derived Isolates of Lachnospiraceae Reveals Inter- and Intra-Species Diversity.</title>
        <authorList>
            <person name="Sorbara M.T."/>
            <person name="Littmann E.R."/>
            <person name="Fontana E."/>
            <person name="Moody T.U."/>
            <person name="Kohout C.E."/>
            <person name="Gjonbalaj M."/>
            <person name="Eaton V."/>
            <person name="Seok R."/>
            <person name="Leiner I.M."/>
            <person name="Pamer E.G."/>
        </authorList>
    </citation>
    <scope>NUCLEOTIDE SEQUENCE [LARGE SCALE GENOMIC DNA]</scope>
    <source>
        <strain evidence="4 8">MSK.14.57</strain>
    </source>
</reference>
<dbReference type="GeneID" id="92742087"/>